<evidence type="ECO:0008006" key="6">
    <source>
        <dbReference type="Google" id="ProtNLM"/>
    </source>
</evidence>
<reference evidence="4" key="2">
    <citation type="submission" date="2016-10" db="EMBL/GenBank/DDBJ databases">
        <authorList>
            <person name="Varghese N."/>
            <person name="Submissions S."/>
        </authorList>
    </citation>
    <scope>NUCLEOTIDE SEQUENCE [LARGE SCALE GENOMIC DNA]</scope>
    <source>
        <strain evidence="4">Nm76</strain>
    </source>
</reference>
<evidence type="ECO:0000256" key="1">
    <source>
        <dbReference type="SAM" id="MobiDB-lite"/>
    </source>
</evidence>
<dbReference type="RefSeq" id="WP_090315628.1">
    <property type="nucleotide sequence ID" value="NZ_FNOE01000002.1"/>
</dbReference>
<keyword evidence="4" id="KW-1185">Reference proteome</keyword>
<feature type="region of interest" description="Disordered" evidence="1">
    <location>
        <begin position="20"/>
        <end position="63"/>
    </location>
</feature>
<reference evidence="3" key="1">
    <citation type="submission" date="2016-10" db="EMBL/GenBank/DDBJ databases">
        <authorList>
            <person name="de Groot N.N."/>
        </authorList>
    </citation>
    <scope>NUCLEOTIDE SEQUENCE [LARGE SCALE GENOMIC DNA]</scope>
    <source>
        <strain evidence="3">Nm76</strain>
    </source>
</reference>
<feature type="compositionally biased region" description="Basic and acidic residues" evidence="1">
    <location>
        <begin position="50"/>
        <end position="63"/>
    </location>
</feature>
<name>A0A1H8LEE3_9PROT</name>
<evidence type="ECO:0000313" key="3">
    <source>
        <dbReference type="EMBL" id="SEO03138.1"/>
    </source>
</evidence>
<dbReference type="Proteomes" id="UP000244128">
    <property type="component" value="Unassembled WGS sequence"/>
</dbReference>
<evidence type="ECO:0000313" key="4">
    <source>
        <dbReference type="Proteomes" id="UP000198814"/>
    </source>
</evidence>
<evidence type="ECO:0000313" key="2">
    <source>
        <dbReference type="EMBL" id="PTQ77970.1"/>
    </source>
</evidence>
<organism evidence="3 4">
    <name type="scientific">Nitrosomonas oligotropha</name>
    <dbReference type="NCBI Taxonomy" id="42354"/>
    <lineage>
        <taxon>Bacteria</taxon>
        <taxon>Pseudomonadati</taxon>
        <taxon>Pseudomonadota</taxon>
        <taxon>Betaproteobacteria</taxon>
        <taxon>Nitrosomonadales</taxon>
        <taxon>Nitrosomonadaceae</taxon>
        <taxon>Nitrosomonas</taxon>
    </lineage>
</organism>
<dbReference type="AlphaFoldDB" id="A0A1H8LEE3"/>
<accession>A0A1H8LEE3</accession>
<gene>
    <name evidence="2" type="ORF">C8R26_105147</name>
    <name evidence="3" type="ORF">SAMN05216333_103147</name>
</gene>
<protein>
    <recommendedName>
        <fullName evidence="6">Lipoprotein</fullName>
    </recommendedName>
</protein>
<dbReference type="EMBL" id="QAOI01000005">
    <property type="protein sequence ID" value="PTQ77970.1"/>
    <property type="molecule type" value="Genomic_DNA"/>
</dbReference>
<dbReference type="Proteomes" id="UP000198814">
    <property type="component" value="Unassembled WGS sequence"/>
</dbReference>
<dbReference type="OrthoDB" id="8548368at2"/>
<dbReference type="EMBL" id="FODO01000003">
    <property type="protein sequence ID" value="SEO03138.1"/>
    <property type="molecule type" value="Genomic_DNA"/>
</dbReference>
<evidence type="ECO:0000313" key="5">
    <source>
        <dbReference type="Proteomes" id="UP000244128"/>
    </source>
</evidence>
<dbReference type="PROSITE" id="PS51257">
    <property type="entry name" value="PROKAR_LIPOPROTEIN"/>
    <property type="match status" value="1"/>
</dbReference>
<proteinExistence type="predicted"/>
<reference evidence="2 5" key="3">
    <citation type="submission" date="2018-04" db="EMBL/GenBank/DDBJ databases">
        <title>Active sludge and wastewater microbial communities from Klosterneuburg, Austria.</title>
        <authorList>
            <person name="Wagner M."/>
        </authorList>
    </citation>
    <scope>NUCLEOTIDE SEQUENCE [LARGE SCALE GENOMIC DNA]</scope>
    <source>
        <strain evidence="2 5">Nm49</strain>
    </source>
</reference>
<sequence>MRITQFLAVSAVLVLVACGGKPTAPESPDPDAYGKTIQPFHQIPSGDQEGGGKARSTEEKSSY</sequence>